<dbReference type="EMBL" id="GGEC01092957">
    <property type="protein sequence ID" value="MBX73441.1"/>
    <property type="molecule type" value="Transcribed_RNA"/>
</dbReference>
<organism evidence="1">
    <name type="scientific">Rhizophora mucronata</name>
    <name type="common">Asiatic mangrove</name>
    <dbReference type="NCBI Taxonomy" id="61149"/>
    <lineage>
        <taxon>Eukaryota</taxon>
        <taxon>Viridiplantae</taxon>
        <taxon>Streptophyta</taxon>
        <taxon>Embryophyta</taxon>
        <taxon>Tracheophyta</taxon>
        <taxon>Spermatophyta</taxon>
        <taxon>Magnoliopsida</taxon>
        <taxon>eudicotyledons</taxon>
        <taxon>Gunneridae</taxon>
        <taxon>Pentapetalae</taxon>
        <taxon>rosids</taxon>
        <taxon>fabids</taxon>
        <taxon>Malpighiales</taxon>
        <taxon>Rhizophoraceae</taxon>
        <taxon>Rhizophora</taxon>
    </lineage>
</organism>
<protein>
    <submittedName>
        <fullName evidence="1">Uncharacterized protein</fullName>
    </submittedName>
</protein>
<proteinExistence type="predicted"/>
<dbReference type="AlphaFoldDB" id="A0A2P2R2N5"/>
<name>A0A2P2R2N5_RHIMU</name>
<sequence length="24" mass="2772">MELIFQIGVGRMVILLSFSTKLYL</sequence>
<reference evidence="1" key="1">
    <citation type="submission" date="2018-02" db="EMBL/GenBank/DDBJ databases">
        <title>Rhizophora mucronata_Transcriptome.</title>
        <authorList>
            <person name="Meera S.P."/>
            <person name="Sreeshan A."/>
            <person name="Augustine A."/>
        </authorList>
    </citation>
    <scope>NUCLEOTIDE SEQUENCE</scope>
    <source>
        <tissue evidence="1">Leaf</tissue>
    </source>
</reference>
<accession>A0A2P2R2N5</accession>
<evidence type="ECO:0000313" key="1">
    <source>
        <dbReference type="EMBL" id="MBX73441.1"/>
    </source>
</evidence>